<sequence>MTELFIKNKFIQFLKSDKNFPDDSFLLNYHYVDKGGIIYVDLAILDTKTNNYIALIDFRNNISNHDIENYNLYKKVLSQKDAIFYVVTPNETNDDFSIYTLFNSELINVSKDEFPNFQTLIAKRKADEKADLESIIEEEKKENINKKNVITTTLTTAIISLIIAMLLTQSLDIFNFDNTKTKKENDIVNSNIYKELEKLKLQLSIIDSKKDTITKTDIEIEQIKKRLINIEKLITQDPKNILELQKIDNHFERLNQIIDREKELNNLKVEKLEDKLNTYSNIIFSLLVTIIGAILGYLFSNFKPKKISANNS</sequence>
<name>A0A7H1DZZ9_9FLAO</name>
<feature type="transmembrane region" description="Helical" evidence="1">
    <location>
        <begin position="279"/>
        <end position="299"/>
    </location>
</feature>
<accession>A0A7H1DZZ9</accession>
<keyword evidence="1" id="KW-1133">Transmembrane helix</keyword>
<keyword evidence="1" id="KW-0812">Transmembrane</keyword>
<evidence type="ECO:0000256" key="1">
    <source>
        <dbReference type="SAM" id="Phobius"/>
    </source>
</evidence>
<gene>
    <name evidence="2" type="ORF">H0S70_06230</name>
</gene>
<dbReference type="AlphaFoldDB" id="A0A7H1DZZ9"/>
<dbReference type="EMBL" id="CP060203">
    <property type="protein sequence ID" value="QNS42557.1"/>
    <property type="molecule type" value="Genomic_DNA"/>
</dbReference>
<keyword evidence="3" id="KW-1185">Reference proteome</keyword>
<keyword evidence="1" id="KW-0472">Membrane</keyword>
<feature type="transmembrane region" description="Helical" evidence="1">
    <location>
        <begin position="149"/>
        <end position="167"/>
    </location>
</feature>
<dbReference type="RefSeq" id="WP_188322085.1">
    <property type="nucleotide sequence ID" value="NZ_CP060203.1"/>
</dbReference>
<dbReference type="KEGG" id="cmaq:H0S70_06230"/>
<protein>
    <submittedName>
        <fullName evidence="2">Uncharacterized protein</fullName>
    </submittedName>
</protein>
<reference evidence="2 3" key="1">
    <citation type="submission" date="2020-07" db="EMBL/GenBank/DDBJ databases">
        <title>Complete genome and description of Chryseobacterium manosquense strain Marseille-Q2069 sp. nov.</title>
        <authorList>
            <person name="Boxberger M."/>
        </authorList>
    </citation>
    <scope>NUCLEOTIDE SEQUENCE [LARGE SCALE GENOMIC DNA]</scope>
    <source>
        <strain evidence="2 3">Marseille-Q2069</strain>
    </source>
</reference>
<evidence type="ECO:0000313" key="2">
    <source>
        <dbReference type="EMBL" id="QNS42557.1"/>
    </source>
</evidence>
<proteinExistence type="predicted"/>
<organism evidence="2 3">
    <name type="scientific">Chryseobacterium manosquense</name>
    <dbReference type="NCBI Taxonomy" id="2754694"/>
    <lineage>
        <taxon>Bacteria</taxon>
        <taxon>Pseudomonadati</taxon>
        <taxon>Bacteroidota</taxon>
        <taxon>Flavobacteriia</taxon>
        <taxon>Flavobacteriales</taxon>
        <taxon>Weeksellaceae</taxon>
        <taxon>Chryseobacterium group</taxon>
        <taxon>Chryseobacterium</taxon>
    </lineage>
</organism>
<evidence type="ECO:0000313" key="3">
    <source>
        <dbReference type="Proteomes" id="UP000516438"/>
    </source>
</evidence>
<dbReference type="Proteomes" id="UP000516438">
    <property type="component" value="Chromosome"/>
</dbReference>